<dbReference type="Proteomes" id="UP000253529">
    <property type="component" value="Unassembled WGS sequence"/>
</dbReference>
<dbReference type="PANTHER" id="PTHR43684">
    <property type="match status" value="1"/>
</dbReference>
<dbReference type="EMBL" id="QNRK01000001">
    <property type="protein sequence ID" value="RBP18276.1"/>
    <property type="molecule type" value="Genomic_DNA"/>
</dbReference>
<dbReference type="GO" id="GO:0004165">
    <property type="term" value="F:delta(3)-delta(2)-enoyl-CoA isomerase activity"/>
    <property type="evidence" value="ECO:0007669"/>
    <property type="project" value="UniProtKB-ARBA"/>
</dbReference>
<keyword evidence="2" id="KW-0576">Peroxisome</keyword>
<proteinExistence type="predicted"/>
<dbReference type="Gene3D" id="3.90.226.10">
    <property type="entry name" value="2-enoyl-CoA Hydratase, Chain A, domain 1"/>
    <property type="match status" value="1"/>
</dbReference>
<dbReference type="SUPFAM" id="SSF52096">
    <property type="entry name" value="ClpP/crotonase"/>
    <property type="match status" value="1"/>
</dbReference>
<evidence type="ECO:0000256" key="2">
    <source>
        <dbReference type="ARBA" id="ARBA00023140"/>
    </source>
</evidence>
<evidence type="ECO:0000313" key="5">
    <source>
        <dbReference type="Proteomes" id="UP000253529"/>
    </source>
</evidence>
<evidence type="ECO:0000313" key="4">
    <source>
        <dbReference type="EMBL" id="RBP18276.1"/>
    </source>
</evidence>
<keyword evidence="5" id="KW-1185">Reference proteome</keyword>
<organism evidence="4 5">
    <name type="scientific">Roseiarcus fermentans</name>
    <dbReference type="NCBI Taxonomy" id="1473586"/>
    <lineage>
        <taxon>Bacteria</taxon>
        <taxon>Pseudomonadati</taxon>
        <taxon>Pseudomonadota</taxon>
        <taxon>Alphaproteobacteria</taxon>
        <taxon>Hyphomicrobiales</taxon>
        <taxon>Roseiarcaceae</taxon>
        <taxon>Roseiarcus</taxon>
    </lineage>
</organism>
<protein>
    <submittedName>
        <fullName evidence="4">Enoyl-CoA hydratase/carnithine racemase</fullName>
    </submittedName>
</protein>
<gene>
    <name evidence="4" type="ORF">DFR50_101220</name>
</gene>
<dbReference type="Pfam" id="PF00378">
    <property type="entry name" value="ECH_1"/>
    <property type="match status" value="1"/>
</dbReference>
<accession>A0A366FVV9</accession>
<dbReference type="InterPro" id="IPR001753">
    <property type="entry name" value="Enoyl-CoA_hydra/iso"/>
</dbReference>
<evidence type="ECO:0000256" key="1">
    <source>
        <dbReference type="ARBA" id="ARBA00004275"/>
    </source>
</evidence>
<dbReference type="InterPro" id="IPR051053">
    <property type="entry name" value="ECH/Chromodomain_protein"/>
</dbReference>
<dbReference type="OrthoDB" id="9781757at2"/>
<comment type="caution">
    <text evidence="4">The sequence shown here is derived from an EMBL/GenBank/DDBJ whole genome shotgun (WGS) entry which is preliminary data.</text>
</comment>
<comment type="subcellular location">
    <subcellularLocation>
        <location evidence="1">Peroxisome</location>
    </subcellularLocation>
</comment>
<dbReference type="PANTHER" id="PTHR43684:SF1">
    <property type="entry name" value="ENOYL-COA DELTA ISOMERASE 2"/>
    <property type="match status" value="1"/>
</dbReference>
<dbReference type="AlphaFoldDB" id="A0A366FVV9"/>
<reference evidence="4 5" key="1">
    <citation type="submission" date="2018-06" db="EMBL/GenBank/DDBJ databases">
        <title>Genomic Encyclopedia of Type Strains, Phase IV (KMG-IV): sequencing the most valuable type-strain genomes for metagenomic binning, comparative biology and taxonomic classification.</title>
        <authorList>
            <person name="Goeker M."/>
        </authorList>
    </citation>
    <scope>NUCLEOTIDE SEQUENCE [LARGE SCALE GENOMIC DNA]</scope>
    <source>
        <strain evidence="4 5">DSM 24875</strain>
    </source>
</reference>
<evidence type="ECO:0000256" key="3">
    <source>
        <dbReference type="ARBA" id="ARBA00023235"/>
    </source>
</evidence>
<dbReference type="CDD" id="cd06558">
    <property type="entry name" value="crotonase-like"/>
    <property type="match status" value="1"/>
</dbReference>
<keyword evidence="3" id="KW-0413">Isomerase</keyword>
<dbReference type="RefSeq" id="WP_113887332.1">
    <property type="nucleotide sequence ID" value="NZ_QNRK01000001.1"/>
</dbReference>
<sequence>MSAGVEVRREGAVLVAAFARPEKKNAITGAMYEALIEAFDTAGRDPDIGALVLAGRGGVFTAGNDIADFLSFAASARDFATLPAARFIARLAEFEKPLLAAVDGLAVGVGTTLCFHCDLVYATPAARFHMPFVDLGLVPEAGSSLLVPQRFGRAKAAEVLMLAESFDGEAALGLGLVNALVPPEALLAHATAKAAALAAKPRSALMTTRRLLRGDPAALKARMAEEGAAFAAALASPEARAAFMAFMAGAKR</sequence>
<name>A0A366FVV9_9HYPH</name>
<dbReference type="InterPro" id="IPR029045">
    <property type="entry name" value="ClpP/crotonase-like_dom_sf"/>
</dbReference>